<comment type="caution">
    <text evidence="1">The sequence shown here is derived from an EMBL/GenBank/DDBJ whole genome shotgun (WGS) entry which is preliminary data.</text>
</comment>
<dbReference type="Proteomes" id="UP001055811">
    <property type="component" value="Linkage Group LG01"/>
</dbReference>
<evidence type="ECO:0000313" key="1">
    <source>
        <dbReference type="EMBL" id="KAI3792255.1"/>
    </source>
</evidence>
<reference evidence="2" key="1">
    <citation type="journal article" date="2022" name="Mol. Ecol. Resour.">
        <title>The genomes of chicory, endive, great burdock and yacon provide insights into Asteraceae palaeo-polyploidization history and plant inulin production.</title>
        <authorList>
            <person name="Fan W."/>
            <person name="Wang S."/>
            <person name="Wang H."/>
            <person name="Wang A."/>
            <person name="Jiang F."/>
            <person name="Liu H."/>
            <person name="Zhao H."/>
            <person name="Xu D."/>
            <person name="Zhang Y."/>
        </authorList>
    </citation>
    <scope>NUCLEOTIDE SEQUENCE [LARGE SCALE GENOMIC DNA]</scope>
    <source>
        <strain evidence="2">cv. Punajuju</strain>
    </source>
</reference>
<sequence length="81" mass="8926">MDQKGAGFSISEARGTERVRKDSNLSAEKGKGRSKQKEQKAHHIGQRHQQLKNEPATHMRLWEPTGAVAKASLHRAIVTAG</sequence>
<evidence type="ECO:0000313" key="2">
    <source>
        <dbReference type="Proteomes" id="UP001055811"/>
    </source>
</evidence>
<protein>
    <submittedName>
        <fullName evidence="1">Uncharacterized protein</fullName>
    </submittedName>
</protein>
<gene>
    <name evidence="1" type="ORF">L2E82_06130</name>
</gene>
<keyword evidence="2" id="KW-1185">Reference proteome</keyword>
<name>A0ACB9H941_CICIN</name>
<accession>A0ACB9H941</accession>
<organism evidence="1 2">
    <name type="scientific">Cichorium intybus</name>
    <name type="common">Chicory</name>
    <dbReference type="NCBI Taxonomy" id="13427"/>
    <lineage>
        <taxon>Eukaryota</taxon>
        <taxon>Viridiplantae</taxon>
        <taxon>Streptophyta</taxon>
        <taxon>Embryophyta</taxon>
        <taxon>Tracheophyta</taxon>
        <taxon>Spermatophyta</taxon>
        <taxon>Magnoliopsida</taxon>
        <taxon>eudicotyledons</taxon>
        <taxon>Gunneridae</taxon>
        <taxon>Pentapetalae</taxon>
        <taxon>asterids</taxon>
        <taxon>campanulids</taxon>
        <taxon>Asterales</taxon>
        <taxon>Asteraceae</taxon>
        <taxon>Cichorioideae</taxon>
        <taxon>Cichorieae</taxon>
        <taxon>Cichoriinae</taxon>
        <taxon>Cichorium</taxon>
    </lineage>
</organism>
<reference evidence="1 2" key="2">
    <citation type="journal article" date="2022" name="Mol. Ecol. Resour.">
        <title>The genomes of chicory, endive, great burdock and yacon provide insights into Asteraceae paleo-polyploidization history and plant inulin production.</title>
        <authorList>
            <person name="Fan W."/>
            <person name="Wang S."/>
            <person name="Wang H."/>
            <person name="Wang A."/>
            <person name="Jiang F."/>
            <person name="Liu H."/>
            <person name="Zhao H."/>
            <person name="Xu D."/>
            <person name="Zhang Y."/>
        </authorList>
    </citation>
    <scope>NUCLEOTIDE SEQUENCE [LARGE SCALE GENOMIC DNA]</scope>
    <source>
        <strain evidence="2">cv. Punajuju</strain>
        <tissue evidence="1">Leaves</tissue>
    </source>
</reference>
<dbReference type="EMBL" id="CM042009">
    <property type="protein sequence ID" value="KAI3792255.1"/>
    <property type="molecule type" value="Genomic_DNA"/>
</dbReference>
<proteinExistence type="predicted"/>